<evidence type="ECO:0000256" key="1">
    <source>
        <dbReference type="SAM" id="Phobius"/>
    </source>
</evidence>
<dbReference type="Proteomes" id="UP000007797">
    <property type="component" value="Unassembled WGS sequence"/>
</dbReference>
<keyword evidence="1" id="KW-1133">Transmembrane helix</keyword>
<keyword evidence="1" id="KW-0812">Transmembrane</keyword>
<reference evidence="3" key="1">
    <citation type="journal article" date="2011" name="Genome Res.">
        <title>Phylogeny-wide analysis of social amoeba genomes highlights ancient origins for complex intercellular communication.</title>
        <authorList>
            <person name="Heidel A.J."/>
            <person name="Lawal H.M."/>
            <person name="Felder M."/>
            <person name="Schilde C."/>
            <person name="Helps N.R."/>
            <person name="Tunggal B."/>
            <person name="Rivero F."/>
            <person name="John U."/>
            <person name="Schleicher M."/>
            <person name="Eichinger L."/>
            <person name="Platzer M."/>
            <person name="Noegel A.A."/>
            <person name="Schaap P."/>
            <person name="Gloeckner G."/>
        </authorList>
    </citation>
    <scope>NUCLEOTIDE SEQUENCE [LARGE SCALE GENOMIC DNA]</scope>
    <source>
        <strain evidence="3">SH3</strain>
    </source>
</reference>
<keyword evidence="1" id="KW-0472">Membrane</keyword>
<feature type="transmembrane region" description="Helical" evidence="1">
    <location>
        <begin position="12"/>
        <end position="37"/>
    </location>
</feature>
<accession>F4Q1R4</accession>
<protein>
    <submittedName>
        <fullName evidence="2">Uncharacterized protein</fullName>
    </submittedName>
</protein>
<dbReference type="KEGG" id="dfa:DFA_03701"/>
<keyword evidence="3" id="KW-1185">Reference proteome</keyword>
<organism evidence="2 3">
    <name type="scientific">Cavenderia fasciculata</name>
    <name type="common">Slime mold</name>
    <name type="synonym">Dictyostelium fasciculatum</name>
    <dbReference type="NCBI Taxonomy" id="261658"/>
    <lineage>
        <taxon>Eukaryota</taxon>
        <taxon>Amoebozoa</taxon>
        <taxon>Evosea</taxon>
        <taxon>Eumycetozoa</taxon>
        <taxon>Dictyostelia</taxon>
        <taxon>Acytosteliales</taxon>
        <taxon>Cavenderiaceae</taxon>
        <taxon>Cavenderia</taxon>
    </lineage>
</organism>
<dbReference type="EMBL" id="GL883018">
    <property type="protein sequence ID" value="EGG18214.1"/>
    <property type="molecule type" value="Genomic_DNA"/>
</dbReference>
<dbReference type="GeneID" id="14870354"/>
<gene>
    <name evidence="2" type="ORF">DFA_03701</name>
</gene>
<proteinExistence type="predicted"/>
<dbReference type="RefSeq" id="XP_004357037.1">
    <property type="nucleotide sequence ID" value="XM_004356982.1"/>
</dbReference>
<evidence type="ECO:0000313" key="2">
    <source>
        <dbReference type="EMBL" id="EGG18214.1"/>
    </source>
</evidence>
<evidence type="ECO:0000313" key="3">
    <source>
        <dbReference type="Proteomes" id="UP000007797"/>
    </source>
</evidence>
<sequence>MTIIDFCINVVYLFIYLSLLSFTQTINISVISALLLLNNKHAWLSCSLKKSCRGMSRQPGAIADAKDIDSKTDPSISASSLITLSLSCSQQQPH</sequence>
<name>F4Q1R4_CACFS</name>
<dbReference type="AlphaFoldDB" id="F4Q1R4"/>